<dbReference type="InterPro" id="IPR032567">
    <property type="entry name" value="RTL1-rel"/>
</dbReference>
<dbReference type="EMBL" id="JAVXUO010002102">
    <property type="protein sequence ID" value="KAK2976221.1"/>
    <property type="molecule type" value="Genomic_DNA"/>
</dbReference>
<dbReference type="PANTHER" id="PTHR15503:SF22">
    <property type="entry name" value="TRANSPOSON TY3-I GAG POLYPROTEIN"/>
    <property type="match status" value="1"/>
</dbReference>
<feature type="region of interest" description="Disordered" evidence="1">
    <location>
        <begin position="99"/>
        <end position="132"/>
    </location>
</feature>
<reference evidence="3" key="1">
    <citation type="submission" date="2022-12" db="EMBL/GenBank/DDBJ databases">
        <title>Draft genome assemblies for two species of Escallonia (Escalloniales).</title>
        <authorList>
            <person name="Chanderbali A."/>
            <person name="Dervinis C."/>
            <person name="Anghel I."/>
            <person name="Soltis D."/>
            <person name="Soltis P."/>
            <person name="Zapata F."/>
        </authorList>
    </citation>
    <scope>NUCLEOTIDE SEQUENCE</scope>
    <source>
        <strain evidence="3">UCBG92.1500</strain>
        <tissue evidence="3">Leaf</tissue>
    </source>
</reference>
<dbReference type="InterPro" id="IPR045358">
    <property type="entry name" value="Ty3_capsid"/>
</dbReference>
<dbReference type="SUPFAM" id="SSF50630">
    <property type="entry name" value="Acid proteases"/>
    <property type="match status" value="1"/>
</dbReference>
<feature type="domain" description="Ty3 transposon capsid-like protein" evidence="2">
    <location>
        <begin position="141"/>
        <end position="301"/>
    </location>
</feature>
<dbReference type="PANTHER" id="PTHR15503">
    <property type="entry name" value="LDOC1 RELATED"/>
    <property type="match status" value="1"/>
</dbReference>
<accession>A0AA88R6T5</accession>
<name>A0AA88R6T5_9ASTE</name>
<comment type="caution">
    <text evidence="3">The sequence shown here is derived from an EMBL/GenBank/DDBJ whole genome shotgun (WGS) entry which is preliminary data.</text>
</comment>
<dbReference type="Gene3D" id="2.40.70.10">
    <property type="entry name" value="Acid Proteases"/>
    <property type="match status" value="1"/>
</dbReference>
<dbReference type="Proteomes" id="UP001187471">
    <property type="component" value="Unassembled WGS sequence"/>
</dbReference>
<feature type="compositionally biased region" description="Polar residues" evidence="1">
    <location>
        <begin position="120"/>
        <end position="130"/>
    </location>
</feature>
<organism evidence="3 4">
    <name type="scientific">Escallonia rubra</name>
    <dbReference type="NCBI Taxonomy" id="112253"/>
    <lineage>
        <taxon>Eukaryota</taxon>
        <taxon>Viridiplantae</taxon>
        <taxon>Streptophyta</taxon>
        <taxon>Embryophyta</taxon>
        <taxon>Tracheophyta</taxon>
        <taxon>Spermatophyta</taxon>
        <taxon>Magnoliopsida</taxon>
        <taxon>eudicotyledons</taxon>
        <taxon>Gunneridae</taxon>
        <taxon>Pentapetalae</taxon>
        <taxon>asterids</taxon>
        <taxon>campanulids</taxon>
        <taxon>Escalloniales</taxon>
        <taxon>Escalloniaceae</taxon>
        <taxon>Escallonia</taxon>
    </lineage>
</organism>
<dbReference type="Pfam" id="PF19259">
    <property type="entry name" value="Ty3_capsid"/>
    <property type="match status" value="1"/>
</dbReference>
<dbReference type="AlphaFoldDB" id="A0AA88R6T5"/>
<evidence type="ECO:0000259" key="2">
    <source>
        <dbReference type="Pfam" id="PF19259"/>
    </source>
</evidence>
<gene>
    <name evidence="3" type="ORF">RJ640_001614</name>
</gene>
<feature type="region of interest" description="Disordered" evidence="1">
    <location>
        <begin position="41"/>
        <end position="60"/>
    </location>
</feature>
<proteinExistence type="predicted"/>
<dbReference type="InterPro" id="IPR021109">
    <property type="entry name" value="Peptidase_aspartic_dom_sf"/>
</dbReference>
<keyword evidence="4" id="KW-1185">Reference proteome</keyword>
<protein>
    <recommendedName>
        <fullName evidence="2">Ty3 transposon capsid-like protein domain-containing protein</fullName>
    </recommendedName>
</protein>
<dbReference type="Pfam" id="PF08284">
    <property type="entry name" value="RVP_2"/>
    <property type="match status" value="1"/>
</dbReference>
<evidence type="ECO:0000313" key="4">
    <source>
        <dbReference type="Proteomes" id="UP001187471"/>
    </source>
</evidence>
<evidence type="ECO:0000313" key="3">
    <source>
        <dbReference type="EMBL" id="KAK2976221.1"/>
    </source>
</evidence>
<dbReference type="CDD" id="cd00303">
    <property type="entry name" value="retropepsin_like"/>
    <property type="match status" value="1"/>
</dbReference>
<evidence type="ECO:0000256" key="1">
    <source>
        <dbReference type="SAM" id="MobiDB-lite"/>
    </source>
</evidence>
<sequence>MSSGSCSKKNKGLKRELSHLAIEEILSSVGSPHQVTRASLKTRNSLASEPGMADSRQDKSELEMSNLIAVQEQRFDRKFQEMMASMQEMFAAVNTRLDNVSSRRERGENSGNNHFGGGKTTETSNGSSSGIAGMCRPKVIKMDFPRFNGEEDPTSWSCRASQFFDYHQTSEEERVPMASWNLEGDAQLWYQLLKEEHGEQCITWQIFIDELFERFGPTRYQDCFGELTKLQQTGTVKEYQTQFSRLLLRAGRLLPEQQVGCFVSGLKESLKADVQACKPTTLSAAVGLARLYEARNQHTKKIATSETKKPTNYRFNSSCSSLSVKRLTPAELSERRAKGLCFNCNEKFGPGHRCKKLFLIEGCWSEDEEEKDDEKERELETNEGEEVPEISIHAMCGAKAPQTMRVKWKIGARQVTFLIDSGSTHNFLNDKLATKIGLIPNSEGKFEVSVANGEKLCSSGRCKGVSMVLQGVPIMVDLYLLPLEGCDAVLGAQWLSTLGRITWDFSKLQMSFKVNGKEMVLNGLKSSDDRMVDAKEFSKDFKKKKEGILLHIYSLTMISLEEINQIPFLFTYLFQS</sequence>